<evidence type="ECO:0000256" key="5">
    <source>
        <dbReference type="ARBA" id="ARBA00023136"/>
    </source>
</evidence>
<dbReference type="EMBL" id="CBKE010000110">
    <property type="protein sequence ID" value="CDF04601.1"/>
    <property type="molecule type" value="Genomic_DNA"/>
</dbReference>
<dbReference type="GO" id="GO:0016887">
    <property type="term" value="F:ATP hydrolysis activity"/>
    <property type="evidence" value="ECO:0007669"/>
    <property type="project" value="InterPro"/>
</dbReference>
<sequence length="146" mass="16189">MIQFKDVSKTFKSKGGTTQALQHVSLTIEDGDMFGVIGFSGAGKSTLLRMVNGLEMPTEGHVEINGQDLSKVSHNEMRKLRKSIGMVFQQFNLLDSRTVFDNVAIPLRLNKVDKDTMHKKVMELLEYVNLADKADAYPGQLSGGQK</sequence>
<keyword evidence="2" id="KW-1003">Cell membrane</keyword>
<dbReference type="InterPro" id="IPR050086">
    <property type="entry name" value="MetN_ABC_transporter-like"/>
</dbReference>
<dbReference type="PANTHER" id="PTHR43166">
    <property type="entry name" value="AMINO ACID IMPORT ATP-BINDING PROTEIN"/>
    <property type="match status" value="1"/>
</dbReference>
<protein>
    <submittedName>
        <fullName evidence="7">ABC transporter related protein</fullName>
    </submittedName>
</protein>
<gene>
    <name evidence="7" type="ORF">BN715_00949</name>
</gene>
<name>R7MW70_MEGEL</name>
<dbReference type="SUPFAM" id="SSF52540">
    <property type="entry name" value="P-loop containing nucleoside triphosphate hydrolases"/>
    <property type="match status" value="1"/>
</dbReference>
<keyword evidence="3" id="KW-1278">Translocase</keyword>
<dbReference type="AlphaFoldDB" id="R7MW70"/>
<evidence type="ECO:0000313" key="7">
    <source>
        <dbReference type="EMBL" id="CDF04601.1"/>
    </source>
</evidence>
<accession>R7MW70</accession>
<evidence type="ECO:0000256" key="4">
    <source>
        <dbReference type="ARBA" id="ARBA00022970"/>
    </source>
</evidence>
<dbReference type="GO" id="GO:0006865">
    <property type="term" value="P:amino acid transport"/>
    <property type="evidence" value="ECO:0007669"/>
    <property type="project" value="UniProtKB-KW"/>
</dbReference>
<dbReference type="GO" id="GO:0005524">
    <property type="term" value="F:ATP binding"/>
    <property type="evidence" value="ECO:0007669"/>
    <property type="project" value="InterPro"/>
</dbReference>
<evidence type="ECO:0000256" key="3">
    <source>
        <dbReference type="ARBA" id="ARBA00022967"/>
    </source>
</evidence>
<feature type="domain" description="ABC transporter" evidence="6">
    <location>
        <begin position="21"/>
        <end position="146"/>
    </location>
</feature>
<evidence type="ECO:0000259" key="6">
    <source>
        <dbReference type="Pfam" id="PF00005"/>
    </source>
</evidence>
<organism evidence="7">
    <name type="scientific">Megasphaera elsdenii CAG:570</name>
    <dbReference type="NCBI Taxonomy" id="1263087"/>
    <lineage>
        <taxon>Bacteria</taxon>
        <taxon>Bacillati</taxon>
        <taxon>Bacillota</taxon>
        <taxon>Negativicutes</taxon>
        <taxon>Veillonellales</taxon>
        <taxon>Veillonellaceae</taxon>
        <taxon>Megasphaera</taxon>
    </lineage>
</organism>
<dbReference type="Pfam" id="PF00005">
    <property type="entry name" value="ABC_tran"/>
    <property type="match status" value="1"/>
</dbReference>
<evidence type="ECO:0000256" key="1">
    <source>
        <dbReference type="ARBA" id="ARBA00022448"/>
    </source>
</evidence>
<dbReference type="InterPro" id="IPR003439">
    <property type="entry name" value="ABC_transporter-like_ATP-bd"/>
</dbReference>
<keyword evidence="4" id="KW-0029">Amino-acid transport</keyword>
<proteinExistence type="predicted"/>
<dbReference type="InterPro" id="IPR027417">
    <property type="entry name" value="P-loop_NTPase"/>
</dbReference>
<dbReference type="Gene3D" id="3.40.50.300">
    <property type="entry name" value="P-loop containing nucleotide triphosphate hydrolases"/>
    <property type="match status" value="1"/>
</dbReference>
<reference evidence="7" key="1">
    <citation type="submission" date="2012-11" db="EMBL/GenBank/DDBJ databases">
        <title>Dependencies among metagenomic species, viruses, plasmids and units of genetic variation.</title>
        <authorList>
            <person name="Nielsen H.B."/>
            <person name="Almeida M."/>
            <person name="Juncker A.S."/>
            <person name="Rasmussen S."/>
            <person name="Li J."/>
            <person name="Sunagawa S."/>
            <person name="Plichta D."/>
            <person name="Gautier L."/>
            <person name="Le Chatelier E."/>
            <person name="Peletier E."/>
            <person name="Bonde I."/>
            <person name="Nielsen T."/>
            <person name="Manichanh C."/>
            <person name="Arumugam M."/>
            <person name="Batto J."/>
            <person name="Santos M.B.Q.D."/>
            <person name="Blom N."/>
            <person name="Borruel N."/>
            <person name="Burgdorf K.S."/>
            <person name="Boumezbeur F."/>
            <person name="Casellas F."/>
            <person name="Dore J."/>
            <person name="Guarner F."/>
            <person name="Hansen T."/>
            <person name="Hildebrand F."/>
            <person name="Kaas R.S."/>
            <person name="Kennedy S."/>
            <person name="Kristiansen K."/>
            <person name="Kultima J.R."/>
            <person name="Leonard P."/>
            <person name="Levenez F."/>
            <person name="Lund O."/>
            <person name="Moumen B."/>
            <person name="Le Paslier D."/>
            <person name="Pons N."/>
            <person name="Pedersen O."/>
            <person name="Prifti E."/>
            <person name="Qin J."/>
            <person name="Raes J."/>
            <person name="Tap J."/>
            <person name="Tims S."/>
            <person name="Ussery D.W."/>
            <person name="Yamada T."/>
            <person name="MetaHit consortium"/>
            <person name="Renault P."/>
            <person name="Sicheritz-Ponten T."/>
            <person name="Bork P."/>
            <person name="Wang J."/>
            <person name="Brunak S."/>
            <person name="Ehrlich S.D."/>
        </authorList>
    </citation>
    <scope>NUCLEOTIDE SEQUENCE [LARGE SCALE GENOMIC DNA]</scope>
</reference>
<keyword evidence="5" id="KW-0472">Membrane</keyword>
<comment type="caution">
    <text evidence="7">The sequence shown here is derived from an EMBL/GenBank/DDBJ whole genome shotgun (WGS) entry which is preliminary data.</text>
</comment>
<keyword evidence="1" id="KW-0813">Transport</keyword>
<dbReference type="Proteomes" id="UP000017908">
    <property type="component" value="Unassembled WGS sequence"/>
</dbReference>
<evidence type="ECO:0000256" key="2">
    <source>
        <dbReference type="ARBA" id="ARBA00022475"/>
    </source>
</evidence>
<dbReference type="PANTHER" id="PTHR43166:SF30">
    <property type="entry name" value="METHIONINE IMPORT ATP-BINDING PROTEIN METN"/>
    <property type="match status" value="1"/>
</dbReference>